<feature type="compositionally biased region" description="Acidic residues" evidence="1">
    <location>
        <begin position="56"/>
        <end position="77"/>
    </location>
</feature>
<evidence type="ECO:0000256" key="2">
    <source>
        <dbReference type="SAM" id="Phobius"/>
    </source>
</evidence>
<accession>A0A6C0CJK5</accession>
<name>A0A6C0CJK5_9ZZZZ</name>
<proteinExistence type="predicted"/>
<dbReference type="AlphaFoldDB" id="A0A6C0CJK5"/>
<feature type="transmembrane region" description="Helical" evidence="2">
    <location>
        <begin position="6"/>
        <end position="27"/>
    </location>
</feature>
<feature type="region of interest" description="Disordered" evidence="1">
    <location>
        <begin position="50"/>
        <end position="98"/>
    </location>
</feature>
<dbReference type="Gene3D" id="1.10.720.30">
    <property type="entry name" value="SAP domain"/>
    <property type="match status" value="1"/>
</dbReference>
<sequence>MELTYVAVVVLASMMFVLSGMVGYLYWQQTRMMQHLQSLAVVISTQFIQHTPEPLPEPEPEPEAEAEAEKEEAEEDDRLPVVEEKADVVEGPPEVDVDSLEGKTAAQLKEILTQKGIPFGKRDSKPVLIQLIKATA</sequence>
<keyword evidence="2" id="KW-0812">Transmembrane</keyword>
<evidence type="ECO:0000313" key="3">
    <source>
        <dbReference type="EMBL" id="QHT03854.1"/>
    </source>
</evidence>
<reference evidence="3" key="1">
    <citation type="journal article" date="2020" name="Nature">
        <title>Giant virus diversity and host interactions through global metagenomics.</title>
        <authorList>
            <person name="Schulz F."/>
            <person name="Roux S."/>
            <person name="Paez-Espino D."/>
            <person name="Jungbluth S."/>
            <person name="Walsh D.A."/>
            <person name="Denef V.J."/>
            <person name="McMahon K.D."/>
            <person name="Konstantinidis K.T."/>
            <person name="Eloe-Fadrosh E.A."/>
            <person name="Kyrpides N.C."/>
            <person name="Woyke T."/>
        </authorList>
    </citation>
    <scope>NUCLEOTIDE SEQUENCE</scope>
    <source>
        <strain evidence="3">GVMAG-M-3300021120-1</strain>
    </source>
</reference>
<feature type="compositionally biased region" description="Basic and acidic residues" evidence="1">
    <location>
        <begin position="78"/>
        <end position="88"/>
    </location>
</feature>
<dbReference type="EMBL" id="MN739419">
    <property type="protein sequence ID" value="QHT03854.1"/>
    <property type="molecule type" value="Genomic_DNA"/>
</dbReference>
<keyword evidence="2" id="KW-0472">Membrane</keyword>
<evidence type="ECO:0008006" key="4">
    <source>
        <dbReference type="Google" id="ProtNLM"/>
    </source>
</evidence>
<dbReference type="InterPro" id="IPR036361">
    <property type="entry name" value="SAP_dom_sf"/>
</dbReference>
<organism evidence="3">
    <name type="scientific">viral metagenome</name>
    <dbReference type="NCBI Taxonomy" id="1070528"/>
    <lineage>
        <taxon>unclassified sequences</taxon>
        <taxon>metagenomes</taxon>
        <taxon>organismal metagenomes</taxon>
    </lineage>
</organism>
<keyword evidence="2" id="KW-1133">Transmembrane helix</keyword>
<protein>
    <recommendedName>
        <fullName evidence="4">HeH/LEM domain-containing protein</fullName>
    </recommendedName>
</protein>
<evidence type="ECO:0000256" key="1">
    <source>
        <dbReference type="SAM" id="MobiDB-lite"/>
    </source>
</evidence>